<evidence type="ECO:0000313" key="1">
    <source>
        <dbReference type="Proteomes" id="UP000095287"/>
    </source>
</evidence>
<name>A0A1I8APK0_9BILA</name>
<protein>
    <submittedName>
        <fullName evidence="2">Transcriptional regulator</fullName>
    </submittedName>
</protein>
<dbReference type="WBParaSite" id="L893_g7560.t1">
    <property type="protein sequence ID" value="L893_g7560.t1"/>
    <property type="gene ID" value="L893_g7560"/>
</dbReference>
<reference evidence="2" key="1">
    <citation type="submission" date="2016-11" db="UniProtKB">
        <authorList>
            <consortium name="WormBaseParasite"/>
        </authorList>
    </citation>
    <scope>IDENTIFICATION</scope>
</reference>
<accession>A0A1I8APK0</accession>
<dbReference type="AlphaFoldDB" id="A0A1I8APK0"/>
<sequence>MDGVPTAFFRHLCDTLYSNGLSEAEKLSGQLGQLALIAYCHRTVYQAVVEDGFERSGHLLYCRSRHVLYGWEEIEAVPKKFVRHVL</sequence>
<proteinExistence type="predicted"/>
<organism evidence="1 2">
    <name type="scientific">Steinernema glaseri</name>
    <dbReference type="NCBI Taxonomy" id="37863"/>
    <lineage>
        <taxon>Eukaryota</taxon>
        <taxon>Metazoa</taxon>
        <taxon>Ecdysozoa</taxon>
        <taxon>Nematoda</taxon>
        <taxon>Chromadorea</taxon>
        <taxon>Rhabditida</taxon>
        <taxon>Tylenchina</taxon>
        <taxon>Panagrolaimomorpha</taxon>
        <taxon>Strongyloidoidea</taxon>
        <taxon>Steinernematidae</taxon>
        <taxon>Steinernema</taxon>
    </lineage>
</organism>
<keyword evidence="1" id="KW-1185">Reference proteome</keyword>
<dbReference type="Proteomes" id="UP000095287">
    <property type="component" value="Unplaced"/>
</dbReference>
<evidence type="ECO:0000313" key="2">
    <source>
        <dbReference type="WBParaSite" id="L893_g7560.t1"/>
    </source>
</evidence>